<gene>
    <name evidence="1" type="ORF">PFISCL1PPCAC_17242</name>
</gene>
<dbReference type="Proteomes" id="UP001432322">
    <property type="component" value="Unassembled WGS sequence"/>
</dbReference>
<feature type="non-terminal residue" evidence="1">
    <location>
        <position position="109"/>
    </location>
</feature>
<sequence>VDNCQLEGTGIFDQNFIENFANLSGSSCPILNVESDQESIEKGRYYPSKEIVKSLCRLKTINLLSMTLHSDWIYELLSLRLMLKEEGNFRFSVTENLKLEQFRPLMNSE</sequence>
<protein>
    <submittedName>
        <fullName evidence="1">Uncharacterized protein</fullName>
    </submittedName>
</protein>
<proteinExistence type="predicted"/>
<feature type="non-terminal residue" evidence="1">
    <location>
        <position position="1"/>
    </location>
</feature>
<comment type="caution">
    <text evidence="1">The sequence shown here is derived from an EMBL/GenBank/DDBJ whole genome shotgun (WGS) entry which is preliminary data.</text>
</comment>
<accession>A0AAV5W5J6</accession>
<dbReference type="EMBL" id="BTSY01000004">
    <property type="protein sequence ID" value="GMT25945.1"/>
    <property type="molecule type" value="Genomic_DNA"/>
</dbReference>
<organism evidence="1 2">
    <name type="scientific">Pristionchus fissidentatus</name>
    <dbReference type="NCBI Taxonomy" id="1538716"/>
    <lineage>
        <taxon>Eukaryota</taxon>
        <taxon>Metazoa</taxon>
        <taxon>Ecdysozoa</taxon>
        <taxon>Nematoda</taxon>
        <taxon>Chromadorea</taxon>
        <taxon>Rhabditida</taxon>
        <taxon>Rhabditina</taxon>
        <taxon>Diplogasteromorpha</taxon>
        <taxon>Diplogasteroidea</taxon>
        <taxon>Neodiplogasteridae</taxon>
        <taxon>Pristionchus</taxon>
    </lineage>
</organism>
<dbReference type="AlphaFoldDB" id="A0AAV5W5J6"/>
<evidence type="ECO:0000313" key="1">
    <source>
        <dbReference type="EMBL" id="GMT25945.1"/>
    </source>
</evidence>
<keyword evidence="2" id="KW-1185">Reference proteome</keyword>
<evidence type="ECO:0000313" key="2">
    <source>
        <dbReference type="Proteomes" id="UP001432322"/>
    </source>
</evidence>
<name>A0AAV5W5J6_9BILA</name>
<reference evidence="1" key="1">
    <citation type="submission" date="2023-10" db="EMBL/GenBank/DDBJ databases">
        <title>Genome assembly of Pristionchus species.</title>
        <authorList>
            <person name="Yoshida K."/>
            <person name="Sommer R.J."/>
        </authorList>
    </citation>
    <scope>NUCLEOTIDE SEQUENCE</scope>
    <source>
        <strain evidence="1">RS5133</strain>
    </source>
</reference>